<dbReference type="GO" id="GO:0016829">
    <property type="term" value="F:lyase activity"/>
    <property type="evidence" value="ECO:0007669"/>
    <property type="project" value="UniProtKB-KW"/>
</dbReference>
<proteinExistence type="inferred from homology"/>
<accession>A0ABR0KLZ7</accession>
<gene>
    <name evidence="4" type="primary">ADE13</name>
    <name evidence="4" type="ORF">LTR24_001030</name>
</gene>
<dbReference type="InterPro" id="IPR019468">
    <property type="entry name" value="AdenyloSucc_lyase_C"/>
</dbReference>
<comment type="catalytic activity">
    <reaction evidence="2">
        <text>(2S)-2-[5-amino-1-(5-phospho-beta-D-ribosyl)imidazole-4-carboxamido]succinate = 5-amino-1-(5-phospho-beta-D-ribosyl)imidazole-4-carboxamide + fumarate</text>
        <dbReference type="Rhea" id="RHEA:23920"/>
        <dbReference type="ChEBI" id="CHEBI:29806"/>
        <dbReference type="ChEBI" id="CHEBI:58443"/>
        <dbReference type="ChEBI" id="CHEBI:58475"/>
        <dbReference type="EC" id="4.3.2.2"/>
    </reaction>
</comment>
<dbReference type="SMART" id="SM00998">
    <property type="entry name" value="ADSL_C"/>
    <property type="match status" value="1"/>
</dbReference>
<dbReference type="EC" id="4.3.2.2" evidence="2"/>
<dbReference type="CDD" id="cd03302">
    <property type="entry name" value="Adenylsuccinate_lyase_2"/>
    <property type="match status" value="1"/>
</dbReference>
<dbReference type="EMBL" id="JAVRRG010000007">
    <property type="protein sequence ID" value="KAK5100235.1"/>
    <property type="molecule type" value="Genomic_DNA"/>
</dbReference>
<dbReference type="PANTHER" id="PTHR43172">
    <property type="entry name" value="ADENYLOSUCCINATE LYASE"/>
    <property type="match status" value="1"/>
</dbReference>
<dbReference type="PRINTS" id="PR00149">
    <property type="entry name" value="FUMRATELYASE"/>
</dbReference>
<sequence length="487" mass="54984">MPSQYDVFSSPLSSRYASPEMLSLFSARTRASTWRQLWIYLAQSQKELGLPISDDAITQMETAKTMSDEDFEVAAVEEKKRRHDVMAHVHAFGQRAPAAEKIIHWGATSCYVTDNADLIFLRDGLDILLPKLAKVISKLAQFSLEQKSTACLGYTHGQPAQLITVGRRAATWVESLLMDLRNLTRAKQDILRSFRGVKGTTGTQASFLQIFEGDHDKVEELDRLVTKKAGFERASIVSIQTYNRKIDTDTANPLASFGTTCEHIGTDIRHLAMLKELEEPFEKDQIGSSAMAYKRNPMRSERMCSLGRKLATLNISTSQTFAHQWFERSLDDSAIRRIDLPEMFLIADALLIILDNVSSGLVVYPAVINKRVQEELPFMATENIIMRLVAKGQSRQEAHEQIRVLSHQAGAVVKQEGKQNDLVERIQKEKFFEPIVDELTDDKLLNPVDFIGRAPQQVERFVKEEVEPAIAPYKEYISQSGVSELYV</sequence>
<evidence type="ECO:0000313" key="4">
    <source>
        <dbReference type="EMBL" id="KAK5100235.1"/>
    </source>
</evidence>
<organism evidence="4 5">
    <name type="scientific">Lithohypha guttulata</name>
    <dbReference type="NCBI Taxonomy" id="1690604"/>
    <lineage>
        <taxon>Eukaryota</taxon>
        <taxon>Fungi</taxon>
        <taxon>Dikarya</taxon>
        <taxon>Ascomycota</taxon>
        <taxon>Pezizomycotina</taxon>
        <taxon>Eurotiomycetes</taxon>
        <taxon>Chaetothyriomycetidae</taxon>
        <taxon>Chaetothyriales</taxon>
        <taxon>Trichomeriaceae</taxon>
        <taxon>Lithohypha</taxon>
    </lineage>
</organism>
<comment type="catalytic activity">
    <reaction evidence="2">
        <text>N(6)-(1,2-dicarboxyethyl)-AMP = fumarate + AMP</text>
        <dbReference type="Rhea" id="RHEA:16853"/>
        <dbReference type="ChEBI" id="CHEBI:29806"/>
        <dbReference type="ChEBI" id="CHEBI:57567"/>
        <dbReference type="ChEBI" id="CHEBI:456215"/>
        <dbReference type="EC" id="4.3.2.2"/>
    </reaction>
</comment>
<keyword evidence="1 2" id="KW-0456">Lyase</keyword>
<comment type="pathway">
    <text evidence="2">Purine metabolism; IMP biosynthesis via de novo pathway; 5-amino-1-(5-phospho-D-ribosyl)imidazole-4-carboxamide from 5-amino-1-(5-phospho-D-ribosyl)imidazole-4-carboxylate: step 2/2.</text>
</comment>
<dbReference type="Pfam" id="PF00206">
    <property type="entry name" value="Lyase_1"/>
    <property type="match status" value="1"/>
</dbReference>
<evidence type="ECO:0000259" key="3">
    <source>
        <dbReference type="SMART" id="SM00998"/>
    </source>
</evidence>
<protein>
    <recommendedName>
        <fullName evidence="2">Adenylosuccinate lyase</fullName>
        <shortName evidence="2">ASL</shortName>
        <ecNumber evidence="2">4.3.2.2</ecNumber>
    </recommendedName>
    <alternativeName>
        <fullName evidence="2">Adenylosuccinase</fullName>
    </alternativeName>
</protein>
<keyword evidence="5" id="KW-1185">Reference proteome</keyword>
<dbReference type="Gene3D" id="1.20.200.10">
    <property type="entry name" value="Fumarase/aspartase (Central domain)"/>
    <property type="match status" value="1"/>
</dbReference>
<dbReference type="SUPFAM" id="SSF48557">
    <property type="entry name" value="L-aspartase-like"/>
    <property type="match status" value="1"/>
</dbReference>
<evidence type="ECO:0000313" key="5">
    <source>
        <dbReference type="Proteomes" id="UP001345013"/>
    </source>
</evidence>
<comment type="similarity">
    <text evidence="2">Belongs to the lyase 1 family. Adenylosuccinate lyase subfamily.</text>
</comment>
<dbReference type="Gene3D" id="1.10.275.60">
    <property type="match status" value="1"/>
</dbReference>
<dbReference type="InterPro" id="IPR004769">
    <property type="entry name" value="Pur_lyase"/>
</dbReference>
<dbReference type="Gene3D" id="1.10.40.30">
    <property type="entry name" value="Fumarase/aspartase (C-terminal domain)"/>
    <property type="match status" value="1"/>
</dbReference>
<comment type="caution">
    <text evidence="4">The sequence shown here is derived from an EMBL/GenBank/DDBJ whole genome shotgun (WGS) entry which is preliminary data.</text>
</comment>
<dbReference type="PANTHER" id="PTHR43172:SF1">
    <property type="entry name" value="ADENYLOSUCCINATE LYASE"/>
    <property type="match status" value="1"/>
</dbReference>
<comment type="pathway">
    <text evidence="2">Purine metabolism; AMP biosynthesis via de novo pathway; AMP from IMP: step 2/2.</text>
</comment>
<dbReference type="PROSITE" id="PS00163">
    <property type="entry name" value="FUMARATE_LYASES"/>
    <property type="match status" value="1"/>
</dbReference>
<feature type="domain" description="Adenylosuccinate lyase C-terminal" evidence="3">
    <location>
        <begin position="376"/>
        <end position="462"/>
    </location>
</feature>
<reference evidence="4 5" key="1">
    <citation type="submission" date="2023-08" db="EMBL/GenBank/DDBJ databases">
        <title>Black Yeasts Isolated from many extreme environments.</title>
        <authorList>
            <person name="Coleine C."/>
            <person name="Stajich J.E."/>
            <person name="Selbmann L."/>
        </authorList>
    </citation>
    <scope>NUCLEOTIDE SEQUENCE [LARGE SCALE GENOMIC DNA]</scope>
    <source>
        <strain evidence="4 5">CCFEE 5885</strain>
    </source>
</reference>
<keyword evidence="2" id="KW-0658">Purine biosynthesis</keyword>
<evidence type="ECO:0000256" key="2">
    <source>
        <dbReference type="RuleBase" id="RU361172"/>
    </source>
</evidence>
<dbReference type="Proteomes" id="UP001345013">
    <property type="component" value="Unassembled WGS sequence"/>
</dbReference>
<name>A0ABR0KLZ7_9EURO</name>
<dbReference type="Pfam" id="PF10397">
    <property type="entry name" value="ADSL_C"/>
    <property type="match status" value="1"/>
</dbReference>
<dbReference type="NCBIfam" id="TIGR00928">
    <property type="entry name" value="purB"/>
    <property type="match status" value="1"/>
</dbReference>
<dbReference type="InterPro" id="IPR022761">
    <property type="entry name" value="Fumarate_lyase_N"/>
</dbReference>
<dbReference type="InterPro" id="IPR020557">
    <property type="entry name" value="Fumarate_lyase_CS"/>
</dbReference>
<evidence type="ECO:0000256" key="1">
    <source>
        <dbReference type="ARBA" id="ARBA00023239"/>
    </source>
</evidence>
<dbReference type="InterPro" id="IPR000362">
    <property type="entry name" value="Fumarate_lyase_fam"/>
</dbReference>
<dbReference type="InterPro" id="IPR008948">
    <property type="entry name" value="L-Aspartase-like"/>
</dbReference>